<evidence type="ECO:0000256" key="2">
    <source>
        <dbReference type="ARBA" id="ARBA00022643"/>
    </source>
</evidence>
<dbReference type="PANTHER" id="PTHR43278">
    <property type="entry name" value="NAD(P)H-DEPENDENT FMN-CONTAINING OXIDOREDUCTASE YWQN-RELATED"/>
    <property type="match status" value="1"/>
</dbReference>
<dbReference type="Proteomes" id="UP000698963">
    <property type="component" value="Unassembled WGS sequence"/>
</dbReference>
<name>A0A921DR64_9BACT</name>
<dbReference type="EMBL" id="DYZA01000061">
    <property type="protein sequence ID" value="HJD96648.1"/>
    <property type="molecule type" value="Genomic_DNA"/>
</dbReference>
<dbReference type="PANTHER" id="PTHR43278:SF2">
    <property type="entry name" value="IRON-SULFUR FLAVOPROTEIN"/>
    <property type="match status" value="1"/>
</dbReference>
<accession>A0A921DR64</accession>
<dbReference type="InterPro" id="IPR051796">
    <property type="entry name" value="ISF_SsuE-like"/>
</dbReference>
<reference evidence="4" key="1">
    <citation type="journal article" date="2021" name="PeerJ">
        <title>Extensive microbial diversity within the chicken gut microbiome revealed by metagenomics and culture.</title>
        <authorList>
            <person name="Gilroy R."/>
            <person name="Ravi A."/>
            <person name="Getino M."/>
            <person name="Pursley I."/>
            <person name="Horton D.L."/>
            <person name="Alikhan N.F."/>
            <person name="Baker D."/>
            <person name="Gharbi K."/>
            <person name="Hall N."/>
            <person name="Watson M."/>
            <person name="Adriaenssens E.M."/>
            <person name="Foster-Nyarko E."/>
            <person name="Jarju S."/>
            <person name="Secka A."/>
            <person name="Antonio M."/>
            <person name="Oren A."/>
            <person name="Chaudhuri R.R."/>
            <person name="La Ragione R."/>
            <person name="Hildebrand F."/>
            <person name="Pallen M.J."/>
        </authorList>
    </citation>
    <scope>NUCLEOTIDE SEQUENCE</scope>
    <source>
        <strain evidence="4">ChiGjej2B2-19336</strain>
    </source>
</reference>
<dbReference type="Pfam" id="PF03358">
    <property type="entry name" value="FMN_red"/>
    <property type="match status" value="1"/>
</dbReference>
<sequence length="215" mass="24268">MILAFNGSPRARGNTAAMLQAALDGAASVGAETRLVQLYPLKYKGCVSCFSCKLKTGRHGHCAMKDELSPFLDIMEEADGLIFGSPIYFNDITPELLALEHRFLFSHMLYNKENRWVFSRTIPSAFIYTFGMTADHADEIIAQFSAVHGRMGEMLGVKSEICYSANAWQFSDYSLYEADRFDPAAKKKYHDEVFPKDCEKAFEMGRRLALMKERA</sequence>
<gene>
    <name evidence="4" type="ORF">K8W16_03260</name>
</gene>
<keyword evidence="1" id="KW-0285">Flavoprotein</keyword>
<dbReference type="Gene3D" id="3.40.50.360">
    <property type="match status" value="1"/>
</dbReference>
<evidence type="ECO:0000313" key="5">
    <source>
        <dbReference type="Proteomes" id="UP000698963"/>
    </source>
</evidence>
<dbReference type="SUPFAM" id="SSF52218">
    <property type="entry name" value="Flavoproteins"/>
    <property type="match status" value="1"/>
</dbReference>
<feature type="domain" description="NADPH-dependent FMN reductase-like" evidence="3">
    <location>
        <begin position="2"/>
        <end position="99"/>
    </location>
</feature>
<evidence type="ECO:0000256" key="1">
    <source>
        <dbReference type="ARBA" id="ARBA00022630"/>
    </source>
</evidence>
<protein>
    <submittedName>
        <fullName evidence="4">Flavodoxin family protein</fullName>
    </submittedName>
</protein>
<keyword evidence="2" id="KW-0288">FMN</keyword>
<reference evidence="4" key="2">
    <citation type="submission" date="2021-09" db="EMBL/GenBank/DDBJ databases">
        <authorList>
            <person name="Gilroy R."/>
        </authorList>
    </citation>
    <scope>NUCLEOTIDE SEQUENCE</scope>
    <source>
        <strain evidence="4">ChiGjej2B2-19336</strain>
    </source>
</reference>
<dbReference type="InterPro" id="IPR029039">
    <property type="entry name" value="Flavoprotein-like_sf"/>
</dbReference>
<evidence type="ECO:0000259" key="3">
    <source>
        <dbReference type="Pfam" id="PF03358"/>
    </source>
</evidence>
<dbReference type="AlphaFoldDB" id="A0A921DR64"/>
<dbReference type="InterPro" id="IPR005025">
    <property type="entry name" value="FMN_Rdtase-like_dom"/>
</dbReference>
<dbReference type="RefSeq" id="WP_304121116.1">
    <property type="nucleotide sequence ID" value="NZ_DYZA01000061.1"/>
</dbReference>
<dbReference type="GO" id="GO:0016491">
    <property type="term" value="F:oxidoreductase activity"/>
    <property type="evidence" value="ECO:0007669"/>
    <property type="project" value="InterPro"/>
</dbReference>
<proteinExistence type="predicted"/>
<evidence type="ECO:0000313" key="4">
    <source>
        <dbReference type="EMBL" id="HJD96648.1"/>
    </source>
</evidence>
<organism evidence="4 5">
    <name type="scientific">Mailhella massiliensis</name>
    <dbReference type="NCBI Taxonomy" id="1903261"/>
    <lineage>
        <taxon>Bacteria</taxon>
        <taxon>Pseudomonadati</taxon>
        <taxon>Thermodesulfobacteriota</taxon>
        <taxon>Desulfovibrionia</taxon>
        <taxon>Desulfovibrionales</taxon>
        <taxon>Desulfovibrionaceae</taxon>
        <taxon>Mailhella</taxon>
    </lineage>
</organism>
<comment type="caution">
    <text evidence="4">The sequence shown here is derived from an EMBL/GenBank/DDBJ whole genome shotgun (WGS) entry which is preliminary data.</text>
</comment>